<dbReference type="InterPro" id="IPR047232">
    <property type="entry name" value="SETDB1/2-like_MBD"/>
</dbReference>
<organism evidence="21 22">
    <name type="scientific">Limulus polyphemus</name>
    <name type="common">Atlantic horseshoe crab</name>
    <dbReference type="NCBI Taxonomy" id="6850"/>
    <lineage>
        <taxon>Eukaryota</taxon>
        <taxon>Metazoa</taxon>
        <taxon>Ecdysozoa</taxon>
        <taxon>Arthropoda</taxon>
        <taxon>Chelicerata</taxon>
        <taxon>Merostomata</taxon>
        <taxon>Xiphosura</taxon>
        <taxon>Limulidae</taxon>
        <taxon>Limulus</taxon>
    </lineage>
</organism>
<dbReference type="PANTHER" id="PTHR46024">
    <property type="entry name" value="HISTONE-LYSINE N-METHYLTRANSFERASE EGGLESS"/>
    <property type="match status" value="1"/>
</dbReference>
<reference evidence="22" key="1">
    <citation type="submission" date="2025-08" db="UniProtKB">
        <authorList>
            <consortium name="RefSeq"/>
        </authorList>
    </citation>
    <scope>IDENTIFICATION</scope>
    <source>
        <tissue evidence="22">Muscle</tissue>
    </source>
</reference>
<feature type="compositionally biased region" description="Basic and acidic residues" evidence="16">
    <location>
        <begin position="704"/>
        <end position="715"/>
    </location>
</feature>
<evidence type="ECO:0000256" key="9">
    <source>
        <dbReference type="ARBA" id="ARBA00022737"/>
    </source>
</evidence>
<evidence type="ECO:0000256" key="7">
    <source>
        <dbReference type="ARBA" id="ARBA00022691"/>
    </source>
</evidence>
<proteinExistence type="predicted"/>
<keyword evidence="8" id="KW-0479">Metal-binding</keyword>
<evidence type="ECO:0000313" key="21">
    <source>
        <dbReference type="Proteomes" id="UP000694941"/>
    </source>
</evidence>
<dbReference type="Pfam" id="PF01429">
    <property type="entry name" value="MBD"/>
    <property type="match status" value="1"/>
</dbReference>
<protein>
    <submittedName>
        <fullName evidence="22">Histone-lysine N-methyltransferase SETDB1-like isoform X2</fullName>
    </submittedName>
</protein>
<keyword evidence="3" id="KW-0158">Chromosome</keyword>
<dbReference type="InterPro" id="IPR016177">
    <property type="entry name" value="DNA-bd_dom_sf"/>
</dbReference>
<dbReference type="SUPFAM" id="SSF54171">
    <property type="entry name" value="DNA-binding domain"/>
    <property type="match status" value="1"/>
</dbReference>
<evidence type="ECO:0000259" key="17">
    <source>
        <dbReference type="PROSITE" id="PS50280"/>
    </source>
</evidence>
<dbReference type="Pfam" id="PF00856">
    <property type="entry name" value="SET"/>
    <property type="match status" value="1"/>
</dbReference>
<feature type="compositionally biased region" description="Basic and acidic residues" evidence="16">
    <location>
        <begin position="725"/>
        <end position="739"/>
    </location>
</feature>
<dbReference type="SMART" id="SM00317">
    <property type="entry name" value="SET"/>
    <property type="match status" value="1"/>
</dbReference>
<dbReference type="PANTHER" id="PTHR46024:SF1">
    <property type="entry name" value="HISTONE-LYSINE N-METHYLTRANSFERASE EGGLESS"/>
    <property type="match status" value="1"/>
</dbReference>
<dbReference type="InterPro" id="IPR046341">
    <property type="entry name" value="SET_dom_sf"/>
</dbReference>
<accession>A0ABM1SBS1</accession>
<evidence type="ECO:0000259" key="20">
    <source>
        <dbReference type="PROSITE" id="PS50982"/>
    </source>
</evidence>
<evidence type="ECO:0000256" key="14">
    <source>
        <dbReference type="ARBA" id="ARBA00023163"/>
    </source>
</evidence>
<keyword evidence="15" id="KW-0539">Nucleus</keyword>
<dbReference type="InterPro" id="IPR007728">
    <property type="entry name" value="Pre-SET_dom"/>
</dbReference>
<evidence type="ECO:0000256" key="6">
    <source>
        <dbReference type="ARBA" id="ARBA00022679"/>
    </source>
</evidence>
<evidence type="ECO:0000259" key="19">
    <source>
        <dbReference type="PROSITE" id="PS50868"/>
    </source>
</evidence>
<evidence type="ECO:0000256" key="11">
    <source>
        <dbReference type="ARBA" id="ARBA00022853"/>
    </source>
</evidence>
<dbReference type="CDD" id="cd01395">
    <property type="entry name" value="HMT_MBD"/>
    <property type="match status" value="1"/>
</dbReference>
<evidence type="ECO:0000256" key="3">
    <source>
        <dbReference type="ARBA" id="ARBA00022454"/>
    </source>
</evidence>
<keyword evidence="13" id="KW-0175">Coiled coil</keyword>
<dbReference type="PROSITE" id="PS50280">
    <property type="entry name" value="SET"/>
    <property type="match status" value="1"/>
</dbReference>
<sequence length="956" mass="109643">MGAVKRKPLTIGMKVYALKGNHLGVWYKCRIIDIRILAEGEKQYRVKLESKKTNSSQKVYYSGKHLAYIDPPDVILPVGSRIIAYYRDEHWSLQAALYAGIIAEPPKVMNSYRYLVFFDDGYAQYVKHSEVHLVCEASNEVWEDIHPDSKQFIRNYLQQYPERPMVKLQKGQIVKTEWNGSWWIARVMEVDASLVKMFFDADKRTEWIYRGSTRLAPLYNELANAEANRLSGKSRRHTLMPLNRKKHPYVEYTRGLDEPITRPAALPNTQSVVVQELSTKISKEEEEKLQSQVARKHTIGLLNGNVFHRNVARKSTTQKHPSTNLSDQCTPSGEEHAGTREILKKTIGPRFKYVVHTCCQRCIRNKPDDPASVKGKSPLRIPMLLGWERQIAKHRTTGKRVVFYRAPCGRRLRSIEDVNRYLIETKSKLTVDLFCFDSYVHTFTTFLPHRVLVCISDITYGKENVPVSCVNTLDTSSPSFVEYSTERFTAEGVPLNLDPEFLCGCDCKDNCQNRDECACQQLTIKATEVLPSGKIPDAGYKFRRLHEPLVTGIYECNKWCKCNSSCLNRVAQNGLHTRLQLFKTEKRGWGIRCVDDIPQGMFICIYAGQLLNEQTANKEGHEFGDEYLAELDHVDVMERIKEGYESDVVDPDDDSEKNDSGNDSDDESTSTEESSTKRTVYSTDSDYDAEIKEDFLPRNWETRSRRKLERQESVKSESSNSSQKEVSREEQHQKSDKQTVEWLIKNIPSPDRSEDSSSQLSFSSKQEKKKQKDKSKHSSARSRSESPVTEQNSNKGKSSRPQTVRKANNKSDKDSRSDSDDSMKTENGTQHPKSTTFGSLSDPKKPCSLDNKPEEDEKKFLSLRTYYNEEHCYIMDAKTCGNIGRYLNHSCSPNVFVQNVFVDTHDLRFPWVAFFAMTYIRAGTELTWDYNYDVGSVPGKVMYCYCGSSECRGRLL</sequence>
<feature type="region of interest" description="Disordered" evidence="16">
    <location>
        <begin position="313"/>
        <end position="336"/>
    </location>
</feature>
<dbReference type="InterPro" id="IPR051516">
    <property type="entry name" value="SETDB_methyltransferase"/>
</dbReference>
<dbReference type="Pfam" id="PF18359">
    <property type="entry name" value="Tudor_5"/>
    <property type="match status" value="1"/>
</dbReference>
<keyword evidence="5" id="KW-0489">Methyltransferase</keyword>
<keyword evidence="14" id="KW-0804">Transcription</keyword>
<dbReference type="InterPro" id="IPR002999">
    <property type="entry name" value="Tudor"/>
</dbReference>
<feature type="domain" description="MBD" evidence="20">
    <location>
        <begin position="373"/>
        <end position="441"/>
    </location>
</feature>
<comment type="subcellular location">
    <subcellularLocation>
        <location evidence="2">Chromosome</location>
    </subcellularLocation>
    <subcellularLocation>
        <location evidence="1">Nucleus</location>
    </subcellularLocation>
</comment>
<feature type="compositionally biased region" description="Polar residues" evidence="16">
    <location>
        <begin position="313"/>
        <end position="331"/>
    </location>
</feature>
<evidence type="ECO:0000256" key="12">
    <source>
        <dbReference type="ARBA" id="ARBA00023015"/>
    </source>
</evidence>
<name>A0ABM1SBS1_LIMPO</name>
<dbReference type="Pfam" id="PF18358">
    <property type="entry name" value="Tudor_4"/>
    <property type="match status" value="1"/>
</dbReference>
<evidence type="ECO:0000256" key="5">
    <source>
        <dbReference type="ARBA" id="ARBA00022603"/>
    </source>
</evidence>
<evidence type="ECO:0000256" key="10">
    <source>
        <dbReference type="ARBA" id="ARBA00022833"/>
    </source>
</evidence>
<keyword evidence="21" id="KW-1185">Reference proteome</keyword>
<feature type="compositionally biased region" description="Basic and acidic residues" evidence="16">
    <location>
        <begin position="842"/>
        <end position="854"/>
    </location>
</feature>
<evidence type="ECO:0000256" key="8">
    <source>
        <dbReference type="ARBA" id="ARBA00022723"/>
    </source>
</evidence>
<evidence type="ECO:0000256" key="4">
    <source>
        <dbReference type="ARBA" id="ARBA00022491"/>
    </source>
</evidence>
<keyword evidence="6" id="KW-0808">Transferase</keyword>
<evidence type="ECO:0000313" key="22">
    <source>
        <dbReference type="RefSeq" id="XP_022241076.1"/>
    </source>
</evidence>
<dbReference type="Gene3D" id="2.170.270.10">
    <property type="entry name" value="SET domain"/>
    <property type="match status" value="2"/>
</dbReference>
<dbReference type="InterPro" id="IPR003616">
    <property type="entry name" value="Post-SET_dom"/>
</dbReference>
<dbReference type="RefSeq" id="XP_022241076.1">
    <property type="nucleotide sequence ID" value="XM_022385368.1"/>
</dbReference>
<dbReference type="PROSITE" id="PS50868">
    <property type="entry name" value="POST_SET"/>
    <property type="match status" value="1"/>
</dbReference>
<keyword evidence="10" id="KW-0862">Zinc</keyword>
<feature type="compositionally biased region" description="Polar residues" evidence="16">
    <location>
        <begin position="825"/>
        <end position="839"/>
    </location>
</feature>
<feature type="compositionally biased region" description="Acidic residues" evidence="16">
    <location>
        <begin position="645"/>
        <end position="670"/>
    </location>
</feature>
<feature type="domain" description="SET" evidence="17">
    <location>
        <begin position="577"/>
        <end position="931"/>
    </location>
</feature>
<dbReference type="Gene3D" id="3.30.890.10">
    <property type="entry name" value="Methyl-cpg-binding Protein 2, Chain A"/>
    <property type="match status" value="1"/>
</dbReference>
<dbReference type="InterPro" id="IPR041291">
    <property type="entry name" value="TUDOR_5"/>
</dbReference>
<feature type="domain" description="Pre-SET" evidence="18">
    <location>
        <begin position="503"/>
        <end position="574"/>
    </location>
</feature>
<evidence type="ECO:0000256" key="1">
    <source>
        <dbReference type="ARBA" id="ARBA00004123"/>
    </source>
</evidence>
<keyword evidence="11" id="KW-0156">Chromatin regulator</keyword>
<keyword evidence="9" id="KW-0677">Repeat</keyword>
<dbReference type="Pfam" id="PF05033">
    <property type="entry name" value="Pre-SET"/>
    <property type="match status" value="1"/>
</dbReference>
<dbReference type="Gene3D" id="2.30.30.140">
    <property type="match status" value="2"/>
</dbReference>
<evidence type="ECO:0000256" key="2">
    <source>
        <dbReference type="ARBA" id="ARBA00004286"/>
    </source>
</evidence>
<feature type="domain" description="Post-SET" evidence="19">
    <location>
        <begin position="940"/>
        <end position="956"/>
    </location>
</feature>
<dbReference type="PROSITE" id="PS50982">
    <property type="entry name" value="MBD"/>
    <property type="match status" value="1"/>
</dbReference>
<keyword evidence="12" id="KW-0805">Transcription regulation</keyword>
<dbReference type="SUPFAM" id="SSF82199">
    <property type="entry name" value="SET domain"/>
    <property type="match status" value="1"/>
</dbReference>
<dbReference type="PROSITE" id="PS50867">
    <property type="entry name" value="PRE_SET"/>
    <property type="match status" value="1"/>
</dbReference>
<dbReference type="InterPro" id="IPR001214">
    <property type="entry name" value="SET_dom"/>
</dbReference>
<dbReference type="SMART" id="SM00333">
    <property type="entry name" value="TUDOR"/>
    <property type="match status" value="2"/>
</dbReference>
<feature type="compositionally biased region" description="Basic and acidic residues" evidence="16">
    <location>
        <begin position="809"/>
        <end position="824"/>
    </location>
</feature>
<dbReference type="Proteomes" id="UP000694941">
    <property type="component" value="Unplaced"/>
</dbReference>
<dbReference type="CDD" id="cd20382">
    <property type="entry name" value="Tudor_SETDB1_rpt1"/>
    <property type="match status" value="1"/>
</dbReference>
<dbReference type="GeneID" id="106458997"/>
<dbReference type="InterPro" id="IPR001739">
    <property type="entry name" value="Methyl_CpG_DNA-bd"/>
</dbReference>
<dbReference type="InterPro" id="IPR041292">
    <property type="entry name" value="Tudor_4"/>
</dbReference>
<feature type="region of interest" description="Disordered" evidence="16">
    <location>
        <begin position="643"/>
        <end position="683"/>
    </location>
</feature>
<keyword evidence="7" id="KW-0949">S-adenosyl-L-methionine</keyword>
<evidence type="ECO:0000256" key="15">
    <source>
        <dbReference type="ARBA" id="ARBA00023242"/>
    </source>
</evidence>
<feature type="region of interest" description="Disordered" evidence="16">
    <location>
        <begin position="704"/>
        <end position="854"/>
    </location>
</feature>
<dbReference type="CDD" id="cd21181">
    <property type="entry name" value="Tudor_SETDB1_rpt2"/>
    <property type="match status" value="1"/>
</dbReference>
<dbReference type="SMART" id="SM00391">
    <property type="entry name" value="MBD"/>
    <property type="match status" value="1"/>
</dbReference>
<dbReference type="SMART" id="SM00468">
    <property type="entry name" value="PreSET"/>
    <property type="match status" value="1"/>
</dbReference>
<feature type="compositionally biased region" description="Basic residues" evidence="16">
    <location>
        <begin position="767"/>
        <end position="780"/>
    </location>
</feature>
<evidence type="ECO:0000256" key="16">
    <source>
        <dbReference type="SAM" id="MobiDB-lite"/>
    </source>
</evidence>
<evidence type="ECO:0000256" key="13">
    <source>
        <dbReference type="ARBA" id="ARBA00023054"/>
    </source>
</evidence>
<gene>
    <name evidence="22" type="primary">LOC106458997</name>
</gene>
<feature type="compositionally biased region" description="Polar residues" evidence="16">
    <location>
        <begin position="787"/>
        <end position="806"/>
    </location>
</feature>
<evidence type="ECO:0000259" key="18">
    <source>
        <dbReference type="PROSITE" id="PS50867"/>
    </source>
</evidence>
<keyword evidence="4" id="KW-0678">Repressor</keyword>